<dbReference type="Reactome" id="R-XTR-606279">
    <property type="pathway name" value="Deposition of new CENPA-containing nucleosomes at the centromere"/>
</dbReference>
<reference evidence="14" key="3">
    <citation type="submission" date="2025-04" db="UniProtKB">
        <authorList>
            <consortium name="RefSeq"/>
        </authorList>
    </citation>
    <scope>IDENTIFICATION</scope>
    <source>
        <strain evidence="14">Nigerian</strain>
        <tissue evidence="14">Liver and blood</tissue>
    </source>
</reference>
<evidence type="ECO:0000256" key="5">
    <source>
        <dbReference type="ARBA" id="ARBA00022454"/>
    </source>
</evidence>
<keyword evidence="6 10" id="KW-0175">Coiled coil</keyword>
<comment type="subcellular location">
    <subcellularLocation>
        <location evidence="2">Chromosome</location>
        <location evidence="2">Centromere</location>
    </subcellularLocation>
    <subcellularLocation>
        <location evidence="1">Nucleus</location>
    </subcellularLocation>
</comment>
<dbReference type="GO" id="GO:0005634">
    <property type="term" value="C:nucleus"/>
    <property type="evidence" value="ECO:0000318"/>
    <property type="project" value="GO_Central"/>
</dbReference>
<dbReference type="CTD" id="79682"/>
<keyword evidence="7" id="KW-0539">Nucleus</keyword>
<dbReference type="Ensembl" id="ENSXETT00000080054">
    <property type="protein sequence ID" value="ENSXETP00000065125"/>
    <property type="gene ID" value="ENSXETG00000031559"/>
</dbReference>
<feature type="compositionally biased region" description="Basic and acidic residues" evidence="11">
    <location>
        <begin position="131"/>
        <end position="151"/>
    </location>
</feature>
<evidence type="ECO:0000256" key="1">
    <source>
        <dbReference type="ARBA" id="ARBA00004123"/>
    </source>
</evidence>
<organism evidence="12">
    <name type="scientific">Xenopus tropicalis</name>
    <name type="common">Western clawed frog</name>
    <name type="synonym">Silurana tropicalis</name>
    <dbReference type="NCBI Taxonomy" id="8364"/>
    <lineage>
        <taxon>Eukaryota</taxon>
        <taxon>Metazoa</taxon>
        <taxon>Chordata</taxon>
        <taxon>Craniata</taxon>
        <taxon>Vertebrata</taxon>
        <taxon>Euteleostomi</taxon>
        <taxon>Amphibia</taxon>
        <taxon>Batrachia</taxon>
        <taxon>Anura</taxon>
        <taxon>Pipoidea</taxon>
        <taxon>Pipidae</taxon>
        <taxon>Xenopodinae</taxon>
        <taxon>Xenopus</taxon>
        <taxon>Silurana</taxon>
    </lineage>
</organism>
<evidence type="ECO:0000256" key="4">
    <source>
        <dbReference type="ARBA" id="ARBA00016402"/>
    </source>
</evidence>
<evidence type="ECO:0000313" key="15">
    <source>
        <dbReference type="Xenbase" id="XB-GENE-1015151"/>
    </source>
</evidence>
<feature type="compositionally biased region" description="Basic and acidic residues" evidence="11">
    <location>
        <begin position="192"/>
        <end position="213"/>
    </location>
</feature>
<dbReference type="PANTHER" id="PTHR32222:SF1">
    <property type="entry name" value="CENTROMERE PROTEIN U"/>
    <property type="match status" value="1"/>
</dbReference>
<dbReference type="GeneTree" id="ENSGT00390000015511"/>
<proteinExistence type="inferred from homology"/>
<dbReference type="Reactome" id="R-XTR-5663220">
    <property type="pathway name" value="RHO GTPases Activate Formins"/>
</dbReference>
<feature type="region of interest" description="Disordered" evidence="11">
    <location>
        <begin position="74"/>
        <end position="350"/>
    </location>
</feature>
<reference evidence="12" key="2">
    <citation type="submission" date="2020-05" db="UniProtKB">
        <authorList>
            <consortium name="Ensembl"/>
        </authorList>
    </citation>
    <scope>IDENTIFICATION</scope>
</reference>
<comment type="similarity">
    <text evidence="3">Belongs to the CENP-U/AME1 family.</text>
</comment>
<evidence type="ECO:0000256" key="2">
    <source>
        <dbReference type="ARBA" id="ARBA00004584"/>
    </source>
</evidence>
<accession>A0A6I8PZ31</accession>
<dbReference type="Xenbase" id="XB-GENE-1015151">
    <property type="gene designation" value="cenpu"/>
</dbReference>
<protein>
    <recommendedName>
        <fullName evidence="4">Centromere protein U</fullName>
    </recommendedName>
    <alternativeName>
        <fullName evidence="9">MLF1-interacting protein</fullName>
    </alternativeName>
</protein>
<dbReference type="Reactome" id="R-XTR-141444">
    <property type="pathway name" value="Amplification of signal from unattached kinetochores via a MAD2 inhibitory signal"/>
</dbReference>
<evidence type="ECO:0000313" key="13">
    <source>
        <dbReference type="Proteomes" id="UP000008143"/>
    </source>
</evidence>
<feature type="coiled-coil region" evidence="10">
    <location>
        <begin position="399"/>
        <end position="481"/>
    </location>
</feature>
<evidence type="ECO:0000256" key="3">
    <source>
        <dbReference type="ARBA" id="ARBA00010440"/>
    </source>
</evidence>
<reference evidence="12" key="1">
    <citation type="journal article" date="2010" name="Science">
        <title>The genome of the Western clawed frog Xenopus tropicalis.</title>
        <authorList>
            <person name="Hellsten U."/>
            <person name="Harland R.M."/>
            <person name="Gilchrist M.J."/>
            <person name="Hendrix D."/>
            <person name="Jurka J."/>
            <person name="Kapitonov V."/>
            <person name="Ovcharenko I."/>
            <person name="Putnam N.H."/>
            <person name="Shu S."/>
            <person name="Taher L."/>
            <person name="Blitz I.L."/>
            <person name="Blumberg B."/>
            <person name="Dichmann D.S."/>
            <person name="Dubchak I."/>
            <person name="Amaya E."/>
            <person name="Detter J.C."/>
            <person name="Fletcher R."/>
            <person name="Gerhard D.S."/>
            <person name="Goodstein D."/>
            <person name="Graves T."/>
            <person name="Grigoriev I.V."/>
            <person name="Grimwood J."/>
            <person name="Kawashima T."/>
            <person name="Lindquist E."/>
            <person name="Lucas S.M."/>
            <person name="Mead P.E."/>
            <person name="Mitros T."/>
            <person name="Ogino H."/>
            <person name="Ohta Y."/>
            <person name="Poliakov A.V."/>
            <person name="Pollet N."/>
            <person name="Robert J."/>
            <person name="Salamov A."/>
            <person name="Sater A.K."/>
            <person name="Schmutz J."/>
            <person name="Terry A."/>
            <person name="Vize P.D."/>
            <person name="Warren W.C."/>
            <person name="Wells D."/>
            <person name="Wills A."/>
            <person name="Wilson R.K."/>
            <person name="Zimmerman L.B."/>
            <person name="Zorn A.M."/>
            <person name="Grainger R."/>
            <person name="Grammer T."/>
            <person name="Khokha M.K."/>
            <person name="Richardson P.M."/>
            <person name="Rokhsar D.S."/>
        </authorList>
    </citation>
    <scope>NUCLEOTIDE SEQUENCE [LARGE SCALE GENOMIC DNA]</scope>
    <source>
        <strain evidence="12">Nigerian</strain>
    </source>
</reference>
<dbReference type="AlphaFoldDB" id="A0A6I8PZ31"/>
<dbReference type="GO" id="GO:0000775">
    <property type="term" value="C:chromosome, centromeric region"/>
    <property type="evidence" value="ECO:0007669"/>
    <property type="project" value="UniProtKB-SubCell"/>
</dbReference>
<keyword evidence="13" id="KW-1185">Reference proteome</keyword>
<evidence type="ECO:0000256" key="9">
    <source>
        <dbReference type="ARBA" id="ARBA00031456"/>
    </source>
</evidence>
<dbReference type="Reactome" id="R-XTR-68877">
    <property type="pathway name" value="Mitotic Prometaphase"/>
</dbReference>
<evidence type="ECO:0000313" key="12">
    <source>
        <dbReference type="Ensembl" id="ENSXETP00000065125"/>
    </source>
</evidence>
<feature type="compositionally biased region" description="Polar residues" evidence="11">
    <location>
        <begin position="174"/>
        <end position="186"/>
    </location>
</feature>
<dbReference type="RefSeq" id="XP_031757594.1">
    <property type="nucleotide sequence ID" value="XM_031901734.1"/>
</dbReference>
<evidence type="ECO:0000313" key="14">
    <source>
        <dbReference type="RefSeq" id="XP_031757594.1"/>
    </source>
</evidence>
<gene>
    <name evidence="12 14 15" type="primary">cenpu</name>
    <name evidence="14" type="synonym">mlf1ip</name>
</gene>
<feature type="compositionally biased region" description="Basic and acidic residues" evidence="11">
    <location>
        <begin position="97"/>
        <end position="108"/>
    </location>
</feature>
<name>A0A6I8PZ31_XENTR</name>
<dbReference type="Reactome" id="R-XTR-9648025">
    <property type="pathway name" value="EML4 and NUDC in mitotic spindle formation"/>
</dbReference>
<evidence type="ECO:0000256" key="6">
    <source>
        <dbReference type="ARBA" id="ARBA00023054"/>
    </source>
</evidence>
<evidence type="ECO:0000256" key="11">
    <source>
        <dbReference type="SAM" id="MobiDB-lite"/>
    </source>
</evidence>
<keyword evidence="5" id="KW-0158">Chromosome</keyword>
<dbReference type="GeneID" id="780000"/>
<dbReference type="Reactome" id="R-XTR-2500257">
    <property type="pathway name" value="Resolution of Sister Chromatid Cohesion"/>
</dbReference>
<dbReference type="Bgee" id="ENSXETG00000031559">
    <property type="expression patterns" value="Expressed in ovary and 12 other cell types or tissues"/>
</dbReference>
<dbReference type="AGR" id="Xenbase:XB-GENE-1015151"/>
<evidence type="ECO:0000256" key="10">
    <source>
        <dbReference type="SAM" id="Coils"/>
    </source>
</evidence>
<sequence length="531" mass="59876">MKRSKTKNVAKKTARKDLNVIAEEVHTDGKVDRVGAHVLSPLKSKNLKIPDSKNALMSLSISSVTKAHDDIAMDDEDDMSFDPPLHSTAVYTDADEPLEKDLIEERPMVEQSLRSSARKGKSQSTTSSKSKTSESSEDHTTQENTVIEKTKKTLNKSKSFVQAAKSSRRKSISGKATSKLHTPVKTNRSRRKIDDVMTPKKTFDSKNSHPSERMDEEEEGNVSRRPGQAKKRRKKISEVSNQGEVEDNSETPGQTKKHRRKDKSMAPSKAKYQVQTDAGECSASLDEETNSSQTPAQAKKHRNKTSKGAGSPKGKTPERIQNKSLTPESSVSGSKNAVPPKVWCSEEMPRSSRDLNELDVVLAEFEDIVEEYRDANDSAACKKAVDMFFNSVKEQITETIEESQKLKNLKRKNTKLQLEIGKKRKELISRREELIENESKLKKLQKEYAEQEEQKSCLNKAQSFLNNLRELQNNYITYKAQHPETKETYGKSSLAALLQQSETIFRAESHFQNINAKLQCFVDQQKKKAKS</sequence>
<keyword evidence="8" id="KW-0137">Centromere</keyword>
<dbReference type="InterPro" id="IPR025214">
    <property type="entry name" value="CENP-U"/>
</dbReference>
<dbReference type="Reactome" id="R-XTR-2467813">
    <property type="pathway name" value="Separation of Sister Chromatids"/>
</dbReference>
<evidence type="ECO:0000256" key="8">
    <source>
        <dbReference type="ARBA" id="ARBA00023328"/>
    </source>
</evidence>
<dbReference type="PANTHER" id="PTHR32222">
    <property type="entry name" value="CENTROMERE PROTEIN U"/>
    <property type="match status" value="1"/>
</dbReference>
<evidence type="ECO:0000256" key="7">
    <source>
        <dbReference type="ARBA" id="ARBA00023242"/>
    </source>
</evidence>
<feature type="compositionally biased region" description="Polar residues" evidence="11">
    <location>
        <begin position="322"/>
        <end position="335"/>
    </location>
</feature>
<dbReference type="Proteomes" id="UP000008143">
    <property type="component" value="Chromosome 1"/>
</dbReference>
<dbReference type="Pfam" id="PF13097">
    <property type="entry name" value="CENP-U"/>
    <property type="match status" value="1"/>
</dbReference>